<keyword evidence="3" id="KW-0805">Transcription regulation</keyword>
<protein>
    <submittedName>
        <fullName evidence="10">Transcriptional regulatory protein BaeR</fullName>
    </submittedName>
</protein>
<gene>
    <name evidence="10" type="primary">baeR</name>
    <name evidence="10" type="ORF">LOKO_00490</name>
</gene>
<dbReference type="InterPro" id="IPR001867">
    <property type="entry name" value="OmpR/PhoB-type_DNA-bd"/>
</dbReference>
<dbReference type="AlphaFoldDB" id="A0A120JVM1"/>
<evidence type="ECO:0000256" key="3">
    <source>
        <dbReference type="ARBA" id="ARBA00023015"/>
    </source>
</evidence>
<dbReference type="CDD" id="cd00383">
    <property type="entry name" value="trans_reg_C"/>
    <property type="match status" value="1"/>
</dbReference>
<dbReference type="Proteomes" id="UP000063387">
    <property type="component" value="Chromosome"/>
</dbReference>
<dbReference type="Pfam" id="PF00072">
    <property type="entry name" value="Response_reg"/>
    <property type="match status" value="1"/>
</dbReference>
<organism evidence="10 11">
    <name type="scientific">Halomonas chromatireducens</name>
    <dbReference type="NCBI Taxonomy" id="507626"/>
    <lineage>
        <taxon>Bacteria</taxon>
        <taxon>Pseudomonadati</taxon>
        <taxon>Pseudomonadota</taxon>
        <taxon>Gammaproteobacteria</taxon>
        <taxon>Oceanospirillales</taxon>
        <taxon>Halomonadaceae</taxon>
        <taxon>Halomonas</taxon>
    </lineage>
</organism>
<reference evidence="10 11" key="1">
    <citation type="journal article" date="2016" name="Genome Announc.">
        <title>Draft Genome Sequence of 'Halomonas chromatireducens' Strain AGD 8-3, a Haloalkaliphilic Chromate- and Selenite-Reducing Gammaproteobacterium.</title>
        <authorList>
            <person name="Sharko F.S."/>
            <person name="Shapovalova A.A."/>
            <person name="Tsygankova S.V."/>
            <person name="Komova A.V."/>
            <person name="Boulygina E.S."/>
            <person name="Teslyuk A.B."/>
            <person name="Gotovtsev P.M."/>
            <person name="Namsaraev Z.B."/>
            <person name="Khijniak T.V."/>
            <person name="Nedoluzhko A.V."/>
            <person name="Vasilov R.G."/>
        </authorList>
    </citation>
    <scope>NUCLEOTIDE SEQUENCE [LARGE SCALE GENOMIC DNA]</scope>
    <source>
        <strain evidence="10 11">AGD 8-3</strain>
    </source>
</reference>
<keyword evidence="4 7" id="KW-0238">DNA-binding</keyword>
<dbReference type="RefSeq" id="WP_066444610.1">
    <property type="nucleotide sequence ID" value="NZ_CP014226.1"/>
</dbReference>
<dbReference type="InterPro" id="IPR001789">
    <property type="entry name" value="Sig_transdc_resp-reg_receiver"/>
</dbReference>
<dbReference type="GO" id="GO:0006355">
    <property type="term" value="P:regulation of DNA-templated transcription"/>
    <property type="evidence" value="ECO:0007669"/>
    <property type="project" value="InterPro"/>
</dbReference>
<evidence type="ECO:0000256" key="4">
    <source>
        <dbReference type="ARBA" id="ARBA00023125"/>
    </source>
</evidence>
<evidence type="ECO:0000313" key="11">
    <source>
        <dbReference type="Proteomes" id="UP000063387"/>
    </source>
</evidence>
<evidence type="ECO:0000256" key="6">
    <source>
        <dbReference type="PROSITE-ProRule" id="PRU00169"/>
    </source>
</evidence>
<dbReference type="PANTHER" id="PTHR48111">
    <property type="entry name" value="REGULATOR OF RPOS"/>
    <property type="match status" value="1"/>
</dbReference>
<evidence type="ECO:0000256" key="1">
    <source>
        <dbReference type="ARBA" id="ARBA00022553"/>
    </source>
</evidence>
<dbReference type="GO" id="GO:0005829">
    <property type="term" value="C:cytosol"/>
    <property type="evidence" value="ECO:0007669"/>
    <property type="project" value="TreeGrafter"/>
</dbReference>
<keyword evidence="2" id="KW-0902">Two-component regulatory system</keyword>
<evidence type="ECO:0000259" key="9">
    <source>
        <dbReference type="PROSITE" id="PS51755"/>
    </source>
</evidence>
<evidence type="ECO:0000259" key="8">
    <source>
        <dbReference type="PROSITE" id="PS50110"/>
    </source>
</evidence>
<proteinExistence type="predicted"/>
<dbReference type="Gene3D" id="1.10.10.10">
    <property type="entry name" value="Winged helix-like DNA-binding domain superfamily/Winged helix DNA-binding domain"/>
    <property type="match status" value="1"/>
</dbReference>
<accession>A0A120JVM1</accession>
<dbReference type="PANTHER" id="PTHR48111:SF4">
    <property type="entry name" value="DNA-BINDING DUAL TRANSCRIPTIONAL REGULATOR OMPR"/>
    <property type="match status" value="1"/>
</dbReference>
<keyword evidence="11" id="KW-1185">Reference proteome</keyword>
<reference evidence="10 11" key="2">
    <citation type="submission" date="2016-02" db="EMBL/GenBank/DDBJ databases">
        <authorList>
            <person name="Wen L."/>
            <person name="He K."/>
            <person name="Yang H."/>
        </authorList>
    </citation>
    <scope>NUCLEOTIDE SEQUENCE [LARGE SCALE GENOMIC DNA]</scope>
    <source>
        <strain evidence="10 11">AGD 8-3</strain>
    </source>
</reference>
<dbReference type="GO" id="GO:0000976">
    <property type="term" value="F:transcription cis-regulatory region binding"/>
    <property type="evidence" value="ECO:0007669"/>
    <property type="project" value="TreeGrafter"/>
</dbReference>
<feature type="modified residue" description="4-aspartylphosphate" evidence="6">
    <location>
        <position position="64"/>
    </location>
</feature>
<evidence type="ECO:0000256" key="5">
    <source>
        <dbReference type="ARBA" id="ARBA00023163"/>
    </source>
</evidence>
<evidence type="ECO:0000256" key="7">
    <source>
        <dbReference type="PROSITE-ProRule" id="PRU01091"/>
    </source>
</evidence>
<dbReference type="EMBL" id="CP014226">
    <property type="protein sequence ID" value="AMC99585.1"/>
    <property type="molecule type" value="Genomic_DNA"/>
</dbReference>
<keyword evidence="5" id="KW-0804">Transcription</keyword>
<dbReference type="Pfam" id="PF00486">
    <property type="entry name" value="Trans_reg_C"/>
    <property type="match status" value="1"/>
</dbReference>
<dbReference type="STRING" id="507626.LOKO_00490"/>
<dbReference type="SMART" id="SM00862">
    <property type="entry name" value="Trans_reg_C"/>
    <property type="match status" value="1"/>
</dbReference>
<dbReference type="SMART" id="SM00448">
    <property type="entry name" value="REC"/>
    <property type="match status" value="1"/>
</dbReference>
<dbReference type="InterPro" id="IPR011006">
    <property type="entry name" value="CheY-like_superfamily"/>
</dbReference>
<feature type="DNA-binding region" description="OmpR/PhoB-type" evidence="7">
    <location>
        <begin position="137"/>
        <end position="237"/>
    </location>
</feature>
<dbReference type="PROSITE" id="PS50110">
    <property type="entry name" value="RESPONSE_REGULATORY"/>
    <property type="match status" value="1"/>
</dbReference>
<dbReference type="GO" id="GO:0000156">
    <property type="term" value="F:phosphorelay response regulator activity"/>
    <property type="evidence" value="ECO:0007669"/>
    <property type="project" value="TreeGrafter"/>
</dbReference>
<dbReference type="InterPro" id="IPR039420">
    <property type="entry name" value="WalR-like"/>
</dbReference>
<name>A0A120JVM1_9GAMM</name>
<dbReference type="SUPFAM" id="SSF52172">
    <property type="entry name" value="CheY-like"/>
    <property type="match status" value="1"/>
</dbReference>
<dbReference type="GO" id="GO:0032993">
    <property type="term" value="C:protein-DNA complex"/>
    <property type="evidence" value="ECO:0007669"/>
    <property type="project" value="TreeGrafter"/>
</dbReference>
<dbReference type="PROSITE" id="PS51755">
    <property type="entry name" value="OMPR_PHOB"/>
    <property type="match status" value="1"/>
</dbReference>
<dbReference type="Gene3D" id="6.10.250.690">
    <property type="match status" value="1"/>
</dbReference>
<dbReference type="InterPro" id="IPR016032">
    <property type="entry name" value="Sig_transdc_resp-reg_C-effctor"/>
</dbReference>
<dbReference type="Gene3D" id="3.40.50.2300">
    <property type="match status" value="1"/>
</dbReference>
<dbReference type="KEGG" id="hco:LOKO_00490"/>
<feature type="domain" description="Response regulatory" evidence="8">
    <location>
        <begin position="10"/>
        <end position="129"/>
    </location>
</feature>
<dbReference type="OrthoDB" id="9802426at2"/>
<sequence>MHDADAPRDTLLIVEDEPKIARLVADYLEGSGFATHPIDHGDAVLPWLQENMAGEGAPSLVLLDLMLPGTDGLTLCREIRQRWPKLAIIMLTARVEEVDRLLGLELGADDYICKPFSPREVVARVKAVLRRSRAASDPAASDGSNLVLDDDGWRALADGQDLGLTAVEYQLLKVMMQSPGRIFSRDQLMDRMYRDHRIVSERTVDSHVKKLRKKISDTWPEREIIRSVYGVGYKYQPEE</sequence>
<keyword evidence="1 6" id="KW-0597">Phosphoprotein</keyword>
<evidence type="ECO:0000313" key="10">
    <source>
        <dbReference type="EMBL" id="AMC99585.1"/>
    </source>
</evidence>
<dbReference type="InterPro" id="IPR036388">
    <property type="entry name" value="WH-like_DNA-bd_sf"/>
</dbReference>
<evidence type="ECO:0000256" key="2">
    <source>
        <dbReference type="ARBA" id="ARBA00023012"/>
    </source>
</evidence>
<feature type="domain" description="OmpR/PhoB-type" evidence="9">
    <location>
        <begin position="137"/>
        <end position="237"/>
    </location>
</feature>
<dbReference type="PATRIC" id="fig|507626.3.peg.487"/>
<dbReference type="SUPFAM" id="SSF46894">
    <property type="entry name" value="C-terminal effector domain of the bipartite response regulators"/>
    <property type="match status" value="1"/>
</dbReference>